<dbReference type="PIRSF" id="PIRSF017082">
    <property type="entry name" value="YflP"/>
    <property type="match status" value="1"/>
</dbReference>
<evidence type="ECO:0000256" key="1">
    <source>
        <dbReference type="ARBA" id="ARBA00006987"/>
    </source>
</evidence>
<dbReference type="RefSeq" id="WP_211853528.1">
    <property type="nucleotide sequence ID" value="NZ_JAAGBB010000018.1"/>
</dbReference>
<dbReference type="Proteomes" id="UP001196870">
    <property type="component" value="Unassembled WGS sequence"/>
</dbReference>
<dbReference type="PANTHER" id="PTHR42928">
    <property type="entry name" value="TRICARBOXYLATE-BINDING PROTEIN"/>
    <property type="match status" value="1"/>
</dbReference>
<dbReference type="PANTHER" id="PTHR42928:SF5">
    <property type="entry name" value="BLR1237 PROTEIN"/>
    <property type="match status" value="1"/>
</dbReference>
<dbReference type="CDD" id="cd07012">
    <property type="entry name" value="PBP2_Bug_TTT"/>
    <property type="match status" value="1"/>
</dbReference>
<protein>
    <submittedName>
        <fullName evidence="3">Tripartite tricarboxylate transporter substrate binding protein</fullName>
    </submittedName>
</protein>
<proteinExistence type="inferred from homology"/>
<dbReference type="Gene3D" id="3.40.190.10">
    <property type="entry name" value="Periplasmic binding protein-like II"/>
    <property type="match status" value="1"/>
</dbReference>
<reference evidence="4" key="1">
    <citation type="journal article" date="2021" name="Syst. Appl. Microbiol.">
        <title>Roseomonas hellenica sp. nov., isolated from roots of wild-growing Alkanna tinctoria.</title>
        <authorList>
            <person name="Rat A."/>
            <person name="Naranjo H.D."/>
            <person name="Lebbe L."/>
            <person name="Cnockaert M."/>
            <person name="Krigas N."/>
            <person name="Grigoriadou K."/>
            <person name="Maloupa E."/>
            <person name="Willems A."/>
        </authorList>
    </citation>
    <scope>NUCLEOTIDE SEQUENCE [LARGE SCALE GENOMIC DNA]</scope>
    <source>
        <strain evidence="4">LMG 31523</strain>
    </source>
</reference>
<keyword evidence="2" id="KW-0732">Signal</keyword>
<dbReference type="SUPFAM" id="SSF53850">
    <property type="entry name" value="Periplasmic binding protein-like II"/>
    <property type="match status" value="1"/>
</dbReference>
<evidence type="ECO:0000313" key="4">
    <source>
        <dbReference type="Proteomes" id="UP001196870"/>
    </source>
</evidence>
<dbReference type="InterPro" id="IPR005064">
    <property type="entry name" value="BUG"/>
</dbReference>
<dbReference type="InterPro" id="IPR042100">
    <property type="entry name" value="Bug_dom1"/>
</dbReference>
<gene>
    <name evidence="3" type="ORF">GXW71_15980</name>
</gene>
<dbReference type="EMBL" id="JAAGBB010000018">
    <property type="protein sequence ID" value="MBR0665857.1"/>
    <property type="molecule type" value="Genomic_DNA"/>
</dbReference>
<dbReference type="Gene3D" id="3.40.190.150">
    <property type="entry name" value="Bordetella uptake gene, domain 1"/>
    <property type="match status" value="1"/>
</dbReference>
<accession>A0ABS5EZZ8</accession>
<evidence type="ECO:0000256" key="2">
    <source>
        <dbReference type="SAM" id="SignalP"/>
    </source>
</evidence>
<name>A0ABS5EZZ8_9PROT</name>
<dbReference type="Pfam" id="PF03401">
    <property type="entry name" value="TctC"/>
    <property type="match status" value="1"/>
</dbReference>
<comment type="caution">
    <text evidence="3">The sequence shown here is derived from an EMBL/GenBank/DDBJ whole genome shotgun (WGS) entry which is preliminary data.</text>
</comment>
<feature type="chain" id="PRO_5046194089" evidence="2">
    <location>
        <begin position="25"/>
        <end position="324"/>
    </location>
</feature>
<organism evidence="3 4">
    <name type="scientific">Plastoroseomonas hellenica</name>
    <dbReference type="NCBI Taxonomy" id="2687306"/>
    <lineage>
        <taxon>Bacteria</taxon>
        <taxon>Pseudomonadati</taxon>
        <taxon>Pseudomonadota</taxon>
        <taxon>Alphaproteobacteria</taxon>
        <taxon>Acetobacterales</taxon>
        <taxon>Acetobacteraceae</taxon>
        <taxon>Plastoroseomonas</taxon>
    </lineage>
</organism>
<comment type="similarity">
    <text evidence="1">Belongs to the UPF0065 (bug) family.</text>
</comment>
<evidence type="ECO:0000313" key="3">
    <source>
        <dbReference type="EMBL" id="MBR0665857.1"/>
    </source>
</evidence>
<sequence length="324" mass="34451">MMRIRRRPLLGAAAALLAAPAVRAQQGWPNRPVRIVVPSPTGAFDVYARMMAPRLSELWGQPVVVDNRPGANGNIGMAEVQRAPPDGHTILFAAVGSLSINISIYRSMPLDPIEDLAPVALSVTSPMVWVANPQTTLHSLRDVITQARAAPGRLPYALPSSGTINHLIVEAFKQRHGLDMPAVPYRGTAAAQIDVIAGQVPLMVDSLGAGYGNISAGRVRALALTSRGRAERVPDLPSAIELGLEDREYVAWYAYMAPKATPSAVLARLNAGINEVAMGAEVAERLHGMGSAPAAMTPEAQLAFMRSERSLWGGIARAANVEVQ</sequence>
<keyword evidence="4" id="KW-1185">Reference proteome</keyword>
<feature type="signal peptide" evidence="2">
    <location>
        <begin position="1"/>
        <end position="24"/>
    </location>
</feature>